<accession>A0A6N8L155</accession>
<dbReference type="GO" id="GO:0008725">
    <property type="term" value="F:DNA-3-methyladenine glycosylase activity"/>
    <property type="evidence" value="ECO:0007669"/>
    <property type="project" value="InterPro"/>
</dbReference>
<comment type="caution">
    <text evidence="2">The sequence shown here is derived from an EMBL/GenBank/DDBJ whole genome shotgun (WGS) entry which is preliminary data.</text>
</comment>
<dbReference type="PANTHER" id="PTHR30037">
    <property type="entry name" value="DNA-3-METHYLADENINE GLYCOSYLASE 1"/>
    <property type="match status" value="1"/>
</dbReference>
<dbReference type="PANTHER" id="PTHR30037:SF4">
    <property type="entry name" value="DNA-3-METHYLADENINE GLYCOSYLASE I"/>
    <property type="match status" value="1"/>
</dbReference>
<dbReference type="AlphaFoldDB" id="A0A6N8L155"/>
<dbReference type="SUPFAM" id="SSF48150">
    <property type="entry name" value="DNA-glycosylase"/>
    <property type="match status" value="1"/>
</dbReference>
<evidence type="ECO:0000313" key="2">
    <source>
        <dbReference type="EMBL" id="MVZ63037.1"/>
    </source>
</evidence>
<dbReference type="RefSeq" id="WP_160369761.1">
    <property type="nucleotide sequence ID" value="NZ_WSQA01000010.1"/>
</dbReference>
<dbReference type="GO" id="GO:0006284">
    <property type="term" value="P:base-excision repair"/>
    <property type="evidence" value="ECO:0007669"/>
    <property type="project" value="InterPro"/>
</dbReference>
<evidence type="ECO:0000313" key="3">
    <source>
        <dbReference type="Proteomes" id="UP000435036"/>
    </source>
</evidence>
<keyword evidence="1" id="KW-0862">Zinc</keyword>
<dbReference type="OrthoDB" id="9807664at2"/>
<keyword evidence="3" id="KW-1185">Reference proteome</keyword>
<feature type="binding site" evidence="1">
    <location>
        <position position="22"/>
    </location>
    <ligand>
        <name>Zn(2+)</name>
        <dbReference type="ChEBI" id="CHEBI:29105"/>
    </ligand>
</feature>
<dbReference type="Pfam" id="PF03352">
    <property type="entry name" value="Adenine_glyco"/>
    <property type="match status" value="1"/>
</dbReference>
<evidence type="ECO:0000256" key="1">
    <source>
        <dbReference type="PIRSR" id="PIRSR605019-1"/>
    </source>
</evidence>
<feature type="binding site" evidence="1">
    <location>
        <position position="181"/>
    </location>
    <ligand>
        <name>Zn(2+)</name>
        <dbReference type="ChEBI" id="CHEBI:29105"/>
    </ligand>
</feature>
<dbReference type="Gene3D" id="1.10.340.30">
    <property type="entry name" value="Hypothetical protein, domain 2"/>
    <property type="match status" value="1"/>
</dbReference>
<feature type="binding site" evidence="1">
    <location>
        <position position="9"/>
    </location>
    <ligand>
        <name>Zn(2+)</name>
        <dbReference type="ChEBI" id="CHEBI:29105"/>
    </ligand>
</feature>
<gene>
    <name evidence="2" type="ORF">GQF63_13460</name>
</gene>
<dbReference type="GO" id="GO:0046872">
    <property type="term" value="F:metal ion binding"/>
    <property type="evidence" value="ECO:0007669"/>
    <property type="project" value="UniProtKB-KW"/>
</dbReference>
<organism evidence="2 3">
    <name type="scientific">Sphingobacterium humi</name>
    <dbReference type="NCBI Taxonomy" id="1796905"/>
    <lineage>
        <taxon>Bacteria</taxon>
        <taxon>Pseudomonadati</taxon>
        <taxon>Bacteroidota</taxon>
        <taxon>Sphingobacteriia</taxon>
        <taxon>Sphingobacteriales</taxon>
        <taxon>Sphingobacteriaceae</taxon>
        <taxon>Sphingobacterium</taxon>
    </lineage>
</organism>
<dbReference type="EMBL" id="WSQA01000010">
    <property type="protein sequence ID" value="MVZ63037.1"/>
    <property type="molecule type" value="Genomic_DNA"/>
</dbReference>
<name>A0A6N8L155_9SPHI</name>
<dbReference type="InterPro" id="IPR005019">
    <property type="entry name" value="Adenine_glyco"/>
</dbReference>
<reference evidence="2 3" key="1">
    <citation type="submission" date="2019-12" db="EMBL/GenBank/DDBJ databases">
        <authorList>
            <person name="Dong K."/>
        </authorList>
    </citation>
    <scope>NUCLEOTIDE SEQUENCE [LARGE SCALE GENOMIC DNA]</scope>
    <source>
        <strain evidence="2 3">JCM 31225</strain>
    </source>
</reference>
<protein>
    <submittedName>
        <fullName evidence="2">DNA-3-methyladenine glycosylase I</fullName>
    </submittedName>
</protein>
<keyword evidence="1" id="KW-0479">Metal-binding</keyword>
<proteinExistence type="predicted"/>
<feature type="binding site" evidence="1">
    <location>
        <position position="185"/>
    </location>
    <ligand>
        <name>Zn(2+)</name>
        <dbReference type="ChEBI" id="CHEBI:29105"/>
    </ligand>
</feature>
<dbReference type="InterPro" id="IPR011257">
    <property type="entry name" value="DNA_glycosylase"/>
</dbReference>
<dbReference type="InterPro" id="IPR052891">
    <property type="entry name" value="DNA-3mA_glycosylase"/>
</dbReference>
<sequence length="188" mass="21714">MSNTELSRCGWCGQDAQYQAYHDEEWGKQVHDDKTLFEFLILESAQAGLSWLTILRKRENYRKAFADFEVEKVAQMTDADVERLLLDKGIVRNRLKIKSTIKNAQVFMAVQKEFGSFYNYLYGFMPEGKPQVNAYANYREAPVRSPESDAISKDLHKRGVRFFGSTICYAYMQAVGMISDHETSCAFR</sequence>
<dbReference type="Proteomes" id="UP000435036">
    <property type="component" value="Unassembled WGS sequence"/>
</dbReference>